<dbReference type="CDD" id="cd03424">
    <property type="entry name" value="NUDIX_ADPRase_Nudt5_UGPPase_Nudt14"/>
    <property type="match status" value="1"/>
</dbReference>
<dbReference type="PANTHER" id="PTHR11839:SF18">
    <property type="entry name" value="NUDIX HYDROLASE DOMAIN-CONTAINING PROTEIN"/>
    <property type="match status" value="1"/>
</dbReference>
<keyword evidence="2" id="KW-0378">Hydrolase</keyword>
<evidence type="ECO:0000313" key="4">
    <source>
        <dbReference type="Proteomes" id="UP000191171"/>
    </source>
</evidence>
<comment type="cofactor">
    <cofactor evidence="1">
        <name>Mg(2+)</name>
        <dbReference type="ChEBI" id="CHEBI:18420"/>
    </cofactor>
</comment>
<dbReference type="GO" id="GO:0019693">
    <property type="term" value="P:ribose phosphate metabolic process"/>
    <property type="evidence" value="ECO:0007669"/>
    <property type="project" value="TreeGrafter"/>
</dbReference>
<dbReference type="GO" id="GO:0006753">
    <property type="term" value="P:nucleoside phosphate metabolic process"/>
    <property type="evidence" value="ECO:0007669"/>
    <property type="project" value="TreeGrafter"/>
</dbReference>
<dbReference type="PANTHER" id="PTHR11839">
    <property type="entry name" value="UDP/ADP-SUGAR PYROPHOSPHATASE"/>
    <property type="match status" value="1"/>
</dbReference>
<evidence type="ECO:0000313" key="3">
    <source>
        <dbReference type="EMBL" id="OOL83775.1"/>
    </source>
</evidence>
<dbReference type="FunFam" id="3.90.79.10:FF:000024">
    <property type="entry name" value="ADP-ribose pyrophosphatase"/>
    <property type="match status" value="1"/>
</dbReference>
<dbReference type="InterPro" id="IPR000086">
    <property type="entry name" value="NUDIX_hydrolase_dom"/>
</dbReference>
<evidence type="ECO:0000256" key="1">
    <source>
        <dbReference type="ARBA" id="ARBA00001946"/>
    </source>
</evidence>
<protein>
    <submittedName>
        <fullName evidence="3">ADP-ribose diphosphatase</fullName>
    </submittedName>
</protein>
<name>A0A1B5FQT9_ENTFC</name>
<dbReference type="AlphaFoldDB" id="A0A1B5FQT9"/>
<dbReference type="Pfam" id="PF00293">
    <property type="entry name" value="NUDIX"/>
    <property type="match status" value="1"/>
</dbReference>
<reference evidence="3 4" key="1">
    <citation type="submission" date="2017-02" db="EMBL/GenBank/DDBJ databases">
        <title>Clonality and virulence of isolates of VRE in Hematopoietic Stem Cell Transplanted (HSCT) patients.</title>
        <authorList>
            <person name="Marchi A.P."/>
            <person name="Martins R.C."/>
            <person name="Marie S.K."/>
            <person name="Levin A.S."/>
            <person name="Costa S.F."/>
        </authorList>
    </citation>
    <scope>NUCLEOTIDE SEQUENCE [LARGE SCALE GENOMIC DNA]</scope>
    <source>
        <strain evidence="3 4">LIM1759</strain>
    </source>
</reference>
<dbReference type="Gene3D" id="3.90.79.10">
    <property type="entry name" value="Nucleoside Triphosphate Pyrophosphohydrolase"/>
    <property type="match status" value="1"/>
</dbReference>
<dbReference type="GO" id="GO:0005829">
    <property type="term" value="C:cytosol"/>
    <property type="evidence" value="ECO:0007669"/>
    <property type="project" value="TreeGrafter"/>
</dbReference>
<comment type="caution">
    <text evidence="3">The sequence shown here is derived from an EMBL/GenBank/DDBJ whole genome shotgun (WGS) entry which is preliminary data.</text>
</comment>
<organism evidence="3 4">
    <name type="scientific">Enterococcus faecium</name>
    <name type="common">Streptococcus faecium</name>
    <dbReference type="NCBI Taxonomy" id="1352"/>
    <lineage>
        <taxon>Bacteria</taxon>
        <taxon>Bacillati</taxon>
        <taxon>Bacillota</taxon>
        <taxon>Bacilli</taxon>
        <taxon>Lactobacillales</taxon>
        <taxon>Enterococcaceae</taxon>
        <taxon>Enterococcus</taxon>
    </lineage>
</organism>
<dbReference type="PROSITE" id="PS51462">
    <property type="entry name" value="NUDIX"/>
    <property type="match status" value="1"/>
</dbReference>
<proteinExistence type="predicted"/>
<sequence length="204" mass="23087">MKNEKKAVMITKKAGEDMLNNEQFEEKTISRKEIYSGKIIDVAVDEVRLPDGGTSKRELVFHPGGVGIIAFDEQDRLLLVKQFRKPLEKVILEIPAGKIDPGEGQNPEMTAARELEEETGYRAKSLSHLTSMYLSPGFANEVLHIYHAQGVEKVENPLAQDEDEVLELYHLTLEEAQQAMKDQLICDAKTIYAIQYWELLTKGK</sequence>
<dbReference type="GO" id="GO:0016787">
    <property type="term" value="F:hydrolase activity"/>
    <property type="evidence" value="ECO:0007669"/>
    <property type="project" value="UniProtKB-KW"/>
</dbReference>
<dbReference type="InterPro" id="IPR015797">
    <property type="entry name" value="NUDIX_hydrolase-like_dom_sf"/>
</dbReference>
<dbReference type="Proteomes" id="UP000191171">
    <property type="component" value="Unassembled WGS sequence"/>
</dbReference>
<dbReference type="SUPFAM" id="SSF55811">
    <property type="entry name" value="Nudix"/>
    <property type="match status" value="1"/>
</dbReference>
<dbReference type="EMBL" id="MVGJ01000010">
    <property type="protein sequence ID" value="OOL83775.1"/>
    <property type="molecule type" value="Genomic_DNA"/>
</dbReference>
<gene>
    <name evidence="3" type="ORF">B1P95_02285</name>
</gene>
<accession>A0A1B5FQT9</accession>
<evidence type="ECO:0000256" key="2">
    <source>
        <dbReference type="ARBA" id="ARBA00022801"/>
    </source>
</evidence>